<dbReference type="InterPro" id="IPR000073">
    <property type="entry name" value="AB_hydrolase_1"/>
</dbReference>
<name>A0A508TBD2_9BRAD</name>
<dbReference type="GO" id="GO:0018785">
    <property type="term" value="F:haloacetate dehalogenase activity"/>
    <property type="evidence" value="ECO:0007669"/>
    <property type="project" value="UniProtKB-EC"/>
</dbReference>
<comment type="caution">
    <text evidence="3">The sequence shown here is derived from an EMBL/GenBank/DDBJ whole genome shotgun (WGS) entry which is preliminary data.</text>
</comment>
<feature type="domain" description="AB hydrolase-1" evidence="2">
    <location>
        <begin position="26"/>
        <end position="275"/>
    </location>
</feature>
<evidence type="ECO:0000259" key="2">
    <source>
        <dbReference type="Pfam" id="PF00561"/>
    </source>
</evidence>
<organism evidence="3 4">
    <name type="scientific">Bradyrhizobium ivorense</name>
    <dbReference type="NCBI Taxonomy" id="2511166"/>
    <lineage>
        <taxon>Bacteria</taxon>
        <taxon>Pseudomonadati</taxon>
        <taxon>Pseudomonadota</taxon>
        <taxon>Alphaproteobacteria</taxon>
        <taxon>Hyphomicrobiales</taxon>
        <taxon>Nitrobacteraceae</taxon>
        <taxon>Bradyrhizobium</taxon>
    </lineage>
</organism>
<reference evidence="3" key="1">
    <citation type="submission" date="2019-02" db="EMBL/GenBank/DDBJ databases">
        <authorList>
            <person name="Pothier F.J."/>
        </authorList>
    </citation>
    <scope>NUCLEOTIDE SEQUENCE</scope>
    <source>
        <strain evidence="3">CI-1B</strain>
    </source>
</reference>
<dbReference type="PRINTS" id="PR00412">
    <property type="entry name" value="EPOXHYDRLASE"/>
</dbReference>
<accession>A0A508TBD2</accession>
<dbReference type="Proteomes" id="UP000328092">
    <property type="component" value="Unassembled WGS sequence"/>
</dbReference>
<evidence type="ECO:0000313" key="3">
    <source>
        <dbReference type="EMBL" id="VIO71550.1"/>
    </source>
</evidence>
<dbReference type="EMBL" id="CAADFC020000013">
    <property type="protein sequence ID" value="VIO71550.1"/>
    <property type="molecule type" value="Genomic_DNA"/>
</dbReference>
<dbReference type="EC" id="3.8.1.3" evidence="3"/>
<keyword evidence="1 3" id="KW-0378">Hydrolase</keyword>
<dbReference type="OrthoDB" id="9812774at2"/>
<protein>
    <submittedName>
        <fullName evidence="3">Fluoroacetate dehalogenase</fullName>
        <ecNumber evidence="3">3.8.1.3</ecNumber>
    </submittedName>
</protein>
<evidence type="ECO:0000256" key="1">
    <source>
        <dbReference type="ARBA" id="ARBA00022801"/>
    </source>
</evidence>
<gene>
    <name evidence="3" type="ORF">CI1B_37340</name>
</gene>
<dbReference type="InterPro" id="IPR029058">
    <property type="entry name" value="AB_hydrolase_fold"/>
</dbReference>
<dbReference type="Pfam" id="PF00561">
    <property type="entry name" value="Abhydrolase_1"/>
    <property type="match status" value="1"/>
</dbReference>
<dbReference type="SUPFAM" id="SSF53474">
    <property type="entry name" value="alpha/beta-Hydrolases"/>
    <property type="match status" value="1"/>
</dbReference>
<dbReference type="PANTHER" id="PTHR43329">
    <property type="entry name" value="EPOXIDE HYDROLASE"/>
    <property type="match status" value="1"/>
</dbReference>
<evidence type="ECO:0000313" key="4">
    <source>
        <dbReference type="Proteomes" id="UP000328092"/>
    </source>
</evidence>
<dbReference type="Gene3D" id="3.40.50.1820">
    <property type="entry name" value="alpha/beta hydrolase"/>
    <property type="match status" value="1"/>
</dbReference>
<proteinExistence type="predicted"/>
<dbReference type="AlphaFoldDB" id="A0A508TBD2"/>
<dbReference type="RefSeq" id="WP_139861022.1">
    <property type="nucleotide sequence ID" value="NZ_CAADFC020000013.1"/>
</dbReference>
<sequence length="293" mass="33113">MLDKFQRHDIETADARIACFVAGHGPPLLLLHGYPQTHMAWHRIAPVLAQSYTVVATDLRGYGESHGPQQGPASDYSKRTMARDQVAVMDRLGFGRFAVIGHDRGARVGYRLVLDHPGRVNAYVSLTVIPSSEVWARADKAFALGAYHWFMFAQPYDLPERLLAADPDYFLDWTLRKMTKAPEALSDEAARSYRDAFRRAEVRHAMMQDYRAAATIDHEHDLDDRNAGRRLDCPVLVLWEEGRFDGKTSPLQIWRDWAEHAEGHAIPGGHLQAEEQPEAVLNAVLPFLTQHAR</sequence>
<keyword evidence="4" id="KW-1185">Reference proteome</keyword>
<dbReference type="InterPro" id="IPR000639">
    <property type="entry name" value="Epox_hydrolase-like"/>
</dbReference>